<feature type="region of interest" description="Disordered" evidence="1">
    <location>
        <begin position="56"/>
        <end position="95"/>
    </location>
</feature>
<proteinExistence type="predicted"/>
<evidence type="ECO:0000313" key="2">
    <source>
        <dbReference type="EMBL" id="EOA35947.1"/>
    </source>
</evidence>
<evidence type="ECO:0000256" key="1">
    <source>
        <dbReference type="SAM" id="MobiDB-lite"/>
    </source>
</evidence>
<keyword evidence="3" id="KW-1185">Reference proteome</keyword>
<name>R0GJ93_9BRAS</name>
<dbReference type="EMBL" id="KB870806">
    <property type="protein sequence ID" value="EOA35947.1"/>
    <property type="molecule type" value="Genomic_DNA"/>
</dbReference>
<protein>
    <submittedName>
        <fullName evidence="2">Uncharacterized protein</fullName>
    </submittedName>
</protein>
<feature type="compositionally biased region" description="Basic and acidic residues" evidence="1">
    <location>
        <begin position="73"/>
        <end position="84"/>
    </location>
</feature>
<reference evidence="3" key="1">
    <citation type="journal article" date="2013" name="Nat. Genet.">
        <title>The Capsella rubella genome and the genomic consequences of rapid mating system evolution.</title>
        <authorList>
            <person name="Slotte T."/>
            <person name="Hazzouri K.M."/>
            <person name="Agren J.A."/>
            <person name="Koenig D."/>
            <person name="Maumus F."/>
            <person name="Guo Y.L."/>
            <person name="Steige K."/>
            <person name="Platts A.E."/>
            <person name="Escobar J.S."/>
            <person name="Newman L.K."/>
            <person name="Wang W."/>
            <person name="Mandakova T."/>
            <person name="Vello E."/>
            <person name="Smith L.M."/>
            <person name="Henz S.R."/>
            <person name="Steffen J."/>
            <person name="Takuno S."/>
            <person name="Brandvain Y."/>
            <person name="Coop G."/>
            <person name="Andolfatto P."/>
            <person name="Hu T.T."/>
            <person name="Blanchette M."/>
            <person name="Clark R.M."/>
            <person name="Quesneville H."/>
            <person name="Nordborg M."/>
            <person name="Gaut B.S."/>
            <person name="Lysak M.A."/>
            <person name="Jenkins J."/>
            <person name="Grimwood J."/>
            <person name="Chapman J."/>
            <person name="Prochnik S."/>
            <person name="Shu S."/>
            <person name="Rokhsar D."/>
            <person name="Schmutz J."/>
            <person name="Weigel D."/>
            <person name="Wright S.I."/>
        </authorList>
    </citation>
    <scope>NUCLEOTIDE SEQUENCE [LARGE SCALE GENOMIC DNA]</scope>
    <source>
        <strain evidence="3">cv. Monte Gargano</strain>
    </source>
</reference>
<gene>
    <name evidence="2" type="ORF">CARUB_v10021208mg</name>
</gene>
<evidence type="ECO:0000313" key="3">
    <source>
        <dbReference type="Proteomes" id="UP000029121"/>
    </source>
</evidence>
<dbReference type="AlphaFoldDB" id="R0GJ93"/>
<accession>R0GJ93</accession>
<sequence>MAVISSFLQSKCLRLPGETREYMITVMRMSVLPTTVGVLPDVNYLDLCCHESPEQVFHSTNSDGDSYNTDDFESPKADNSHAENSDQEEANLIKT</sequence>
<dbReference type="Proteomes" id="UP000029121">
    <property type="component" value="Unassembled WGS sequence"/>
</dbReference>
<feature type="compositionally biased region" description="Polar residues" evidence="1">
    <location>
        <begin position="57"/>
        <end position="69"/>
    </location>
</feature>
<organism evidence="2 3">
    <name type="scientific">Capsella rubella</name>
    <dbReference type="NCBI Taxonomy" id="81985"/>
    <lineage>
        <taxon>Eukaryota</taxon>
        <taxon>Viridiplantae</taxon>
        <taxon>Streptophyta</taxon>
        <taxon>Embryophyta</taxon>
        <taxon>Tracheophyta</taxon>
        <taxon>Spermatophyta</taxon>
        <taxon>Magnoliopsida</taxon>
        <taxon>eudicotyledons</taxon>
        <taxon>Gunneridae</taxon>
        <taxon>Pentapetalae</taxon>
        <taxon>rosids</taxon>
        <taxon>malvids</taxon>
        <taxon>Brassicales</taxon>
        <taxon>Brassicaceae</taxon>
        <taxon>Camelineae</taxon>
        <taxon>Capsella</taxon>
    </lineage>
</organism>